<evidence type="ECO:0000259" key="1">
    <source>
        <dbReference type="Pfam" id="PF13362"/>
    </source>
</evidence>
<feature type="domain" description="Toprim" evidence="1">
    <location>
        <begin position="270"/>
        <end position="357"/>
    </location>
</feature>
<gene>
    <name evidence="3" type="ordered locus">TMO_0058</name>
</gene>
<sequence length="368" mass="39726">MSQRPALMPISTIVDLLTAQIEPLVRELLPHGSRHGHEWRCGSLAGEPGQSLAVNLKARTGVWADFSSGESGDALDLVAGVCCGGDKTQAIKWARRWLGVEDGDPAEFERRRRIAEKKAAARKAEAEEEARRARESAVRIWMSASSELLGTPVDRYLAGRAIELARLPWLPGAIRYHPGLWNAETGQKWPAMVTSIVGPDGKQMSTHRTWLEVQRDGRVRKAPLDEPKKTLGGFRGGWISLWKGAIAGADGRLRKAAPISRVKGPIEIDITEGIEDGLSVVVSDPALRVIASVSGGNLANLRLPESAGLVLWAQNDPPGSDAAKAFAAAAAALGERHASVKVARPPAEYKDVNDMLIASKKLKEERHG</sequence>
<name>I3TGK9_TISMK</name>
<feature type="domain" description="DUF7146" evidence="2">
    <location>
        <begin position="132"/>
        <end position="239"/>
    </location>
</feature>
<dbReference type="Pfam" id="PF13362">
    <property type="entry name" value="Toprim_3"/>
    <property type="match status" value="1"/>
</dbReference>
<proteinExistence type="predicted"/>
<dbReference type="RefSeq" id="WP_014743577.1">
    <property type="nucleotide sequence ID" value="NC_017956.1"/>
</dbReference>
<dbReference type="HOGENOM" id="CLU_059689_0_0_5"/>
<reference evidence="3 4" key="1">
    <citation type="journal article" date="2012" name="J. Am. Chem. Soc.">
        <title>Bacterial biosynthesis and maturation of the didemnin anti-cancer agents.</title>
        <authorList>
            <person name="Xu Y."/>
            <person name="Kersten R.D."/>
            <person name="Nam S.J."/>
            <person name="Lu L."/>
            <person name="Al-Suwailem A.M."/>
            <person name="Zheng H."/>
            <person name="Fenical W."/>
            <person name="Dorrestein P.C."/>
            <person name="Moore B.S."/>
            <person name="Qian P.Y."/>
        </authorList>
    </citation>
    <scope>NUCLEOTIDE SEQUENCE [LARGE SCALE GENOMIC DNA]</scope>
    <source>
        <strain evidence="3 4">KA081020-065</strain>
    </source>
</reference>
<evidence type="ECO:0000313" key="3">
    <source>
        <dbReference type="EMBL" id="AFK51897.1"/>
    </source>
</evidence>
<protein>
    <submittedName>
        <fullName evidence="3">Uncharacterized protein</fullName>
    </submittedName>
</protein>
<dbReference type="Gene3D" id="3.40.1360.10">
    <property type="match status" value="1"/>
</dbReference>
<dbReference type="PATRIC" id="fig|1110502.3.peg.62"/>
<accession>I3TGK9</accession>
<dbReference type="InterPro" id="IPR055570">
    <property type="entry name" value="DUF7146"/>
</dbReference>
<organism evidence="3 4">
    <name type="scientific">Tistrella mobilis (strain KA081020-065)</name>
    <dbReference type="NCBI Taxonomy" id="1110502"/>
    <lineage>
        <taxon>Bacteria</taxon>
        <taxon>Pseudomonadati</taxon>
        <taxon>Pseudomonadota</taxon>
        <taxon>Alphaproteobacteria</taxon>
        <taxon>Geminicoccales</taxon>
        <taxon>Geminicoccaceae</taxon>
        <taxon>Tistrella</taxon>
    </lineage>
</organism>
<evidence type="ECO:0000313" key="4">
    <source>
        <dbReference type="Proteomes" id="UP000005258"/>
    </source>
</evidence>
<dbReference type="STRING" id="1110502.TMO_0058"/>
<dbReference type="Pfam" id="PF23639">
    <property type="entry name" value="DUF7146"/>
    <property type="match status" value="1"/>
</dbReference>
<dbReference type="Proteomes" id="UP000005258">
    <property type="component" value="Chromosome"/>
</dbReference>
<dbReference type="KEGG" id="tmo:TMO_0058"/>
<dbReference type="AlphaFoldDB" id="I3TGK9"/>
<dbReference type="EMBL" id="CP003236">
    <property type="protein sequence ID" value="AFK51897.1"/>
    <property type="molecule type" value="Genomic_DNA"/>
</dbReference>
<dbReference type="eggNOG" id="COG4643">
    <property type="taxonomic scope" value="Bacteria"/>
</dbReference>
<dbReference type="InterPro" id="IPR006171">
    <property type="entry name" value="TOPRIM_dom"/>
</dbReference>
<evidence type="ECO:0000259" key="2">
    <source>
        <dbReference type="Pfam" id="PF23639"/>
    </source>
</evidence>
<keyword evidence="4" id="KW-1185">Reference proteome</keyword>